<accession>A0ABW0QZ46</accession>
<dbReference type="Proteomes" id="UP001596108">
    <property type="component" value="Unassembled WGS sequence"/>
</dbReference>
<protein>
    <recommendedName>
        <fullName evidence="3">Immunity protein 63 domain-containing protein</fullName>
    </recommendedName>
</protein>
<sequence>MSIMPLRIPAGYAITYNKFYDIDPIIDERDKDRLSNSYYFTEDILQIHTMVVIDGNWVVPEKEKFIIDLGWYPECTSDGDYKLVVVDDHWNEIRSLRSRDRLKIKDTLETWLKEIVDQKLDGFK</sequence>
<proteinExistence type="predicted"/>
<evidence type="ECO:0000313" key="1">
    <source>
        <dbReference type="EMBL" id="MFC5530173.1"/>
    </source>
</evidence>
<evidence type="ECO:0008006" key="3">
    <source>
        <dbReference type="Google" id="ProtNLM"/>
    </source>
</evidence>
<comment type="caution">
    <text evidence="1">The sequence shown here is derived from an EMBL/GenBank/DDBJ whole genome shotgun (WGS) entry which is preliminary data.</text>
</comment>
<dbReference type="EMBL" id="JBHSNC010000037">
    <property type="protein sequence ID" value="MFC5530173.1"/>
    <property type="molecule type" value="Genomic_DNA"/>
</dbReference>
<reference evidence="2" key="1">
    <citation type="journal article" date="2019" name="Int. J. Syst. Evol. Microbiol.">
        <title>The Global Catalogue of Microorganisms (GCM) 10K type strain sequencing project: providing services to taxonomists for standard genome sequencing and annotation.</title>
        <authorList>
            <consortium name="The Broad Institute Genomics Platform"/>
            <consortium name="The Broad Institute Genome Sequencing Center for Infectious Disease"/>
            <person name="Wu L."/>
            <person name="Ma J."/>
        </authorList>
    </citation>
    <scope>NUCLEOTIDE SEQUENCE [LARGE SCALE GENOMIC DNA]</scope>
    <source>
        <strain evidence="2">CGMCC 1.18578</strain>
    </source>
</reference>
<name>A0ABW0QZ46_9BACL</name>
<evidence type="ECO:0000313" key="2">
    <source>
        <dbReference type="Proteomes" id="UP001596108"/>
    </source>
</evidence>
<dbReference type="RefSeq" id="WP_378112110.1">
    <property type="nucleotide sequence ID" value="NZ_JBHSNC010000037.1"/>
</dbReference>
<keyword evidence="2" id="KW-1185">Reference proteome</keyword>
<organism evidence="1 2">
    <name type="scientific">Cohnella yongneupensis</name>
    <dbReference type="NCBI Taxonomy" id="425006"/>
    <lineage>
        <taxon>Bacteria</taxon>
        <taxon>Bacillati</taxon>
        <taxon>Bacillota</taxon>
        <taxon>Bacilli</taxon>
        <taxon>Bacillales</taxon>
        <taxon>Paenibacillaceae</taxon>
        <taxon>Cohnella</taxon>
    </lineage>
</organism>
<gene>
    <name evidence="1" type="ORF">ACFPQ4_12120</name>
</gene>